<proteinExistence type="predicted"/>
<gene>
    <name evidence="3" type="ordered locus">Sama_0793</name>
</gene>
<reference evidence="3 4" key="1">
    <citation type="submission" date="2006-12" db="EMBL/GenBank/DDBJ databases">
        <title>Complete sequence of Shewanella amazonensis SB2B.</title>
        <authorList>
            <consortium name="US DOE Joint Genome Institute"/>
            <person name="Copeland A."/>
            <person name="Lucas S."/>
            <person name="Lapidus A."/>
            <person name="Barry K."/>
            <person name="Detter J.C."/>
            <person name="Glavina del Rio T."/>
            <person name="Hammon N."/>
            <person name="Israni S."/>
            <person name="Dalin E."/>
            <person name="Tice H."/>
            <person name="Pitluck S."/>
            <person name="Munk A.C."/>
            <person name="Brettin T."/>
            <person name="Bruce D."/>
            <person name="Han C."/>
            <person name="Tapia R."/>
            <person name="Gilna P."/>
            <person name="Schmutz J."/>
            <person name="Larimer F."/>
            <person name="Land M."/>
            <person name="Hauser L."/>
            <person name="Kyrpides N."/>
            <person name="Mikhailova N."/>
            <person name="Fredrickson J."/>
            <person name="Richardson P."/>
        </authorList>
    </citation>
    <scope>NUCLEOTIDE SEQUENCE [LARGE SCALE GENOMIC DNA]</scope>
    <source>
        <strain evidence="4">ATCC BAA-1098 / SB2B</strain>
    </source>
</reference>
<evidence type="ECO:0000259" key="2">
    <source>
        <dbReference type="Pfam" id="PF12706"/>
    </source>
</evidence>
<dbReference type="InterPro" id="IPR036866">
    <property type="entry name" value="RibonucZ/Hydroxyglut_hydro"/>
</dbReference>
<dbReference type="Proteomes" id="UP000009175">
    <property type="component" value="Chromosome"/>
</dbReference>
<dbReference type="Pfam" id="PF12706">
    <property type="entry name" value="Lactamase_B_2"/>
    <property type="match status" value="1"/>
</dbReference>
<dbReference type="HOGENOM" id="CLU_020884_0_2_6"/>
<evidence type="ECO:0000256" key="1">
    <source>
        <dbReference type="SAM" id="MobiDB-lite"/>
    </source>
</evidence>
<dbReference type="RefSeq" id="WP_011758910.1">
    <property type="nucleotide sequence ID" value="NC_008700.1"/>
</dbReference>
<dbReference type="KEGG" id="saz:Sama_0793"/>
<dbReference type="SMR" id="A1S3P4"/>
<dbReference type="STRING" id="326297.Sama_0793"/>
<protein>
    <submittedName>
        <fullName evidence="3">Outer membrane protein RomA</fullName>
    </submittedName>
</protein>
<name>A1S3P4_SHEAM</name>
<sequence length="358" mass="39501">MSQQTGEASKIKGRFRNSHKVYGAGLGDLVGIIKAYLGAKRSAPSPKSAVPLQPITPAELARPQARLYRLGHSTVLMYLDGKWLLTDPVFSERASPFQWAGPKRFHQSPIAIEALPDIDGLILSHDHYDHLDTAAIKALAARVKHFYMPLGVGKRLIRLGIDKARITELDWWQSVQLGTIELTATPAQHFSGRGLFDRDATLWAGWAIHGEQARVFFSGDSGYFPGFAEIGERLGPFDVTLMETGAYNELWRDIHMMPEESLQAHLDVKGQLMVPIHNGTFDLALHDWFEPLERIRALAWDRSVKIATPIFGEALSLTLPGSGSDWWAQESAISTGVDAREKGRAPAAESSMVGIAES</sequence>
<accession>A1S3P4</accession>
<dbReference type="PANTHER" id="PTHR15032:SF4">
    <property type="entry name" value="N-ACYL-PHOSPHATIDYLETHANOLAMINE-HYDROLYZING PHOSPHOLIPASE D"/>
    <property type="match status" value="1"/>
</dbReference>
<dbReference type="PANTHER" id="PTHR15032">
    <property type="entry name" value="N-ACYL-PHOSPHATIDYLETHANOLAMINE-HYDROLYZING PHOSPHOLIPASE D"/>
    <property type="match status" value="1"/>
</dbReference>
<evidence type="ECO:0000313" key="3">
    <source>
        <dbReference type="EMBL" id="ABL99000.1"/>
    </source>
</evidence>
<dbReference type="EMBL" id="CP000507">
    <property type="protein sequence ID" value="ABL99000.1"/>
    <property type="molecule type" value="Genomic_DNA"/>
</dbReference>
<evidence type="ECO:0000313" key="4">
    <source>
        <dbReference type="Proteomes" id="UP000009175"/>
    </source>
</evidence>
<feature type="region of interest" description="Disordered" evidence="1">
    <location>
        <begin position="338"/>
        <end position="358"/>
    </location>
</feature>
<feature type="domain" description="Metallo-beta-lactamase" evidence="2">
    <location>
        <begin position="83"/>
        <end position="277"/>
    </location>
</feature>
<dbReference type="OrthoDB" id="9805728at2"/>
<dbReference type="AlphaFoldDB" id="A1S3P4"/>
<dbReference type="Gene3D" id="3.60.15.10">
    <property type="entry name" value="Ribonuclease Z/Hydroxyacylglutathione hydrolase-like"/>
    <property type="match status" value="1"/>
</dbReference>
<dbReference type="InterPro" id="IPR001279">
    <property type="entry name" value="Metallo-B-lactamas"/>
</dbReference>
<organism evidence="3 4">
    <name type="scientific">Shewanella amazonensis (strain ATCC BAA-1098 / SB2B)</name>
    <dbReference type="NCBI Taxonomy" id="326297"/>
    <lineage>
        <taxon>Bacteria</taxon>
        <taxon>Pseudomonadati</taxon>
        <taxon>Pseudomonadota</taxon>
        <taxon>Gammaproteobacteria</taxon>
        <taxon>Alteromonadales</taxon>
        <taxon>Shewanellaceae</taxon>
        <taxon>Shewanella</taxon>
    </lineage>
</organism>
<dbReference type="GO" id="GO:0005737">
    <property type="term" value="C:cytoplasm"/>
    <property type="evidence" value="ECO:0007669"/>
    <property type="project" value="TreeGrafter"/>
</dbReference>
<keyword evidence="4" id="KW-1185">Reference proteome</keyword>
<dbReference type="eggNOG" id="COG2220">
    <property type="taxonomic scope" value="Bacteria"/>
</dbReference>
<dbReference type="SUPFAM" id="SSF56281">
    <property type="entry name" value="Metallo-hydrolase/oxidoreductase"/>
    <property type="match status" value="1"/>
</dbReference>